<feature type="binding site" description="in other chain" evidence="8">
    <location>
        <begin position="14"/>
        <end position="16"/>
    </location>
    <ligand>
        <name>FMN</name>
        <dbReference type="ChEBI" id="CHEBI:58210"/>
        <note>ligand shared between dimeric partners</note>
    </ligand>
</feature>
<sequence>MSDTPDALTLLETRRTISTVALTNPGPTDDQIRTLIRIASRVPDHGKLAPWRFILFRGAASAAAGEKLAHLLAARDPATPEDRLAFERNRFTRVPLTIAVVSKAGPHVKIPEWEQVLSAGAATMNLVLAAHALGFAAQWLTEWIAYDAEAGALLGLKDGEKFAGFVTVGTPTTPPVDRPRPAYDDVVTEWQA</sequence>
<dbReference type="InterPro" id="IPR029479">
    <property type="entry name" value="Nitroreductase"/>
</dbReference>
<reference evidence="10" key="1">
    <citation type="submission" date="2024-06" db="EMBL/GenBank/DDBJ databases">
        <title>Methylostella associata gen. nov., sp. nov., a novel Ancalomicrobiaceae-affiliated facultatively methylotrophic bacteria that feed on methanotrophs of the genus Methylococcus.</title>
        <authorList>
            <person name="Saltykova V."/>
            <person name="Danilova O.V."/>
            <person name="Oshkin I.Y."/>
            <person name="Belova S.E."/>
            <person name="Pimenov N.V."/>
            <person name="Dedysh S.N."/>
        </authorList>
    </citation>
    <scope>NUCLEOTIDE SEQUENCE</scope>
    <source>
        <strain evidence="10">S20</strain>
    </source>
</reference>
<keyword evidence="2 7" id="KW-0285">Flavoprotein</keyword>
<evidence type="ECO:0000256" key="3">
    <source>
        <dbReference type="ARBA" id="ARBA00022643"/>
    </source>
</evidence>
<keyword evidence="5 7" id="KW-0560">Oxidoreductase</keyword>
<dbReference type="KEGG" id="mflg:ABS361_04315"/>
<evidence type="ECO:0000259" key="9">
    <source>
        <dbReference type="Pfam" id="PF00881"/>
    </source>
</evidence>
<dbReference type="AlphaFoldDB" id="A0AAU7XCL1"/>
<name>A0AAU7XCL1_9HYPH</name>
<evidence type="ECO:0000256" key="2">
    <source>
        <dbReference type="ARBA" id="ARBA00022630"/>
    </source>
</evidence>
<accession>A0AAU7XCL1</accession>
<dbReference type="Gene3D" id="3.40.109.10">
    <property type="entry name" value="NADH Oxidase"/>
    <property type="match status" value="1"/>
</dbReference>
<keyword evidence="4 7" id="KW-0521">NADP</keyword>
<dbReference type="CDD" id="cd02135">
    <property type="entry name" value="YdjA-like"/>
    <property type="match status" value="1"/>
</dbReference>
<organism evidence="10">
    <name type="scientific">Methyloraptor flagellatus</name>
    <dbReference type="NCBI Taxonomy" id="3162530"/>
    <lineage>
        <taxon>Bacteria</taxon>
        <taxon>Pseudomonadati</taxon>
        <taxon>Pseudomonadota</taxon>
        <taxon>Alphaproteobacteria</taxon>
        <taxon>Hyphomicrobiales</taxon>
        <taxon>Ancalomicrobiaceae</taxon>
        <taxon>Methyloraptor</taxon>
    </lineage>
</organism>
<dbReference type="SUPFAM" id="SSF55469">
    <property type="entry name" value="FMN-dependent nitroreductase-like"/>
    <property type="match status" value="1"/>
</dbReference>
<proteinExistence type="inferred from homology"/>
<evidence type="ECO:0000256" key="8">
    <source>
        <dbReference type="PIRSR" id="PIRSR000232-1"/>
    </source>
</evidence>
<keyword evidence="3 7" id="KW-0288">FMN</keyword>
<evidence type="ECO:0000256" key="6">
    <source>
        <dbReference type="ARBA" id="ARBA00023027"/>
    </source>
</evidence>
<feature type="binding site" evidence="8">
    <location>
        <position position="41"/>
    </location>
    <ligand>
        <name>FMN</name>
        <dbReference type="ChEBI" id="CHEBI:58210"/>
        <note>ligand shared between dimeric partners</note>
    </ligand>
</feature>
<dbReference type="PIRSF" id="PIRSF000232">
    <property type="entry name" value="YdjA"/>
    <property type="match status" value="1"/>
</dbReference>
<protein>
    <recommendedName>
        <fullName evidence="7">Putative NAD(P)H nitroreductase</fullName>
        <ecNumber evidence="7">1.-.-.-</ecNumber>
    </recommendedName>
</protein>
<dbReference type="InterPro" id="IPR026021">
    <property type="entry name" value="YdjA-like"/>
</dbReference>
<comment type="similarity">
    <text evidence="1 7">Belongs to the nitroreductase family.</text>
</comment>
<dbReference type="EMBL" id="CP158568">
    <property type="protein sequence ID" value="XBY45515.1"/>
    <property type="molecule type" value="Genomic_DNA"/>
</dbReference>
<feature type="binding site" evidence="8">
    <location>
        <position position="45"/>
    </location>
    <ligand>
        <name>FMN</name>
        <dbReference type="ChEBI" id="CHEBI:58210"/>
        <note>ligand shared between dimeric partners</note>
    </ligand>
</feature>
<dbReference type="InterPro" id="IPR000415">
    <property type="entry name" value="Nitroreductase-like"/>
</dbReference>
<evidence type="ECO:0000256" key="1">
    <source>
        <dbReference type="ARBA" id="ARBA00007118"/>
    </source>
</evidence>
<dbReference type="GO" id="GO:0016491">
    <property type="term" value="F:oxidoreductase activity"/>
    <property type="evidence" value="ECO:0007669"/>
    <property type="project" value="UniProtKB-UniRule"/>
</dbReference>
<dbReference type="RefSeq" id="WP_407050609.1">
    <property type="nucleotide sequence ID" value="NZ_CP158568.1"/>
</dbReference>
<feature type="binding site" description="in other chain" evidence="8">
    <location>
        <begin position="139"/>
        <end position="141"/>
    </location>
    <ligand>
        <name>FMN</name>
        <dbReference type="ChEBI" id="CHEBI:58210"/>
        <note>ligand shared between dimeric partners</note>
    </ligand>
</feature>
<evidence type="ECO:0000256" key="4">
    <source>
        <dbReference type="ARBA" id="ARBA00022857"/>
    </source>
</evidence>
<evidence type="ECO:0000256" key="5">
    <source>
        <dbReference type="ARBA" id="ARBA00023002"/>
    </source>
</evidence>
<dbReference type="EC" id="1.-.-.-" evidence="7"/>
<gene>
    <name evidence="10" type="ORF">ABS361_04315</name>
</gene>
<keyword evidence="6 7" id="KW-0520">NAD</keyword>
<dbReference type="Pfam" id="PF00881">
    <property type="entry name" value="Nitroreductase"/>
    <property type="match status" value="1"/>
</dbReference>
<comment type="cofactor">
    <cofactor evidence="8">
        <name>FMN</name>
        <dbReference type="ChEBI" id="CHEBI:58210"/>
    </cofactor>
    <text evidence="8">Binds 1 FMN per subunit.</text>
</comment>
<evidence type="ECO:0000256" key="7">
    <source>
        <dbReference type="PIRNR" id="PIRNR000232"/>
    </source>
</evidence>
<dbReference type="InterPro" id="IPR052530">
    <property type="entry name" value="NAD(P)H_nitroreductase"/>
</dbReference>
<evidence type="ECO:0000313" key="10">
    <source>
        <dbReference type="EMBL" id="XBY45515.1"/>
    </source>
</evidence>
<dbReference type="PANTHER" id="PTHR43821:SF1">
    <property type="entry name" value="NAD(P)H NITROREDUCTASE YDJA-RELATED"/>
    <property type="match status" value="1"/>
</dbReference>
<dbReference type="PANTHER" id="PTHR43821">
    <property type="entry name" value="NAD(P)H NITROREDUCTASE YDJA-RELATED"/>
    <property type="match status" value="1"/>
</dbReference>
<feature type="domain" description="Nitroreductase" evidence="9">
    <location>
        <begin position="12"/>
        <end position="169"/>
    </location>
</feature>